<feature type="compositionally biased region" description="Polar residues" evidence="1">
    <location>
        <begin position="233"/>
        <end position="255"/>
    </location>
</feature>
<evidence type="ECO:0000313" key="3">
    <source>
        <dbReference type="Proteomes" id="UP000383932"/>
    </source>
</evidence>
<keyword evidence="3" id="KW-1185">Reference proteome</keyword>
<proteinExistence type="predicted"/>
<gene>
    <name evidence="2" type="ORF">CTheo_3234</name>
</gene>
<dbReference type="EMBL" id="SSOP01000040">
    <property type="protein sequence ID" value="KAB5593316.1"/>
    <property type="molecule type" value="Genomic_DNA"/>
</dbReference>
<name>A0A5N5QQ88_9AGAM</name>
<accession>A0A5N5QQ88</accession>
<evidence type="ECO:0000256" key="1">
    <source>
        <dbReference type="SAM" id="MobiDB-lite"/>
    </source>
</evidence>
<dbReference type="AlphaFoldDB" id="A0A5N5QQ88"/>
<evidence type="ECO:0000313" key="2">
    <source>
        <dbReference type="EMBL" id="KAB5593316.1"/>
    </source>
</evidence>
<protein>
    <submittedName>
        <fullName evidence="2">Uncharacterized protein</fullName>
    </submittedName>
</protein>
<organism evidence="2 3">
    <name type="scientific">Ceratobasidium theobromae</name>
    <dbReference type="NCBI Taxonomy" id="1582974"/>
    <lineage>
        <taxon>Eukaryota</taxon>
        <taxon>Fungi</taxon>
        <taxon>Dikarya</taxon>
        <taxon>Basidiomycota</taxon>
        <taxon>Agaricomycotina</taxon>
        <taxon>Agaricomycetes</taxon>
        <taxon>Cantharellales</taxon>
        <taxon>Ceratobasidiaceae</taxon>
        <taxon>Ceratobasidium</taxon>
    </lineage>
</organism>
<feature type="compositionally biased region" description="Polar residues" evidence="1">
    <location>
        <begin position="142"/>
        <end position="166"/>
    </location>
</feature>
<reference evidence="2 3" key="1">
    <citation type="journal article" date="2019" name="Fungal Biol. Biotechnol.">
        <title>Draft genome sequence of fastidious pathogen Ceratobasidium theobromae, which causes vascular-streak dieback in Theobroma cacao.</title>
        <authorList>
            <person name="Ali S.S."/>
            <person name="Asman A."/>
            <person name="Shao J."/>
            <person name="Firmansyah A.P."/>
            <person name="Susilo A.W."/>
            <person name="Rosmana A."/>
            <person name="McMahon P."/>
            <person name="Junaid M."/>
            <person name="Guest D."/>
            <person name="Kheng T.Y."/>
            <person name="Meinhardt L.W."/>
            <person name="Bailey B.A."/>
        </authorList>
    </citation>
    <scope>NUCLEOTIDE SEQUENCE [LARGE SCALE GENOMIC DNA]</scope>
    <source>
        <strain evidence="2 3">CT2</strain>
    </source>
</reference>
<comment type="caution">
    <text evidence="2">The sequence shown here is derived from an EMBL/GenBank/DDBJ whole genome shotgun (WGS) entry which is preliminary data.</text>
</comment>
<feature type="compositionally biased region" description="Basic and acidic residues" evidence="1">
    <location>
        <begin position="195"/>
        <end position="208"/>
    </location>
</feature>
<feature type="compositionally biased region" description="Polar residues" evidence="1">
    <location>
        <begin position="108"/>
        <end position="121"/>
    </location>
</feature>
<feature type="compositionally biased region" description="Polar residues" evidence="1">
    <location>
        <begin position="58"/>
        <end position="91"/>
    </location>
</feature>
<dbReference type="Proteomes" id="UP000383932">
    <property type="component" value="Unassembled WGS sequence"/>
</dbReference>
<sequence length="392" mass="41863">MSPEDSASPRIETRSIIGHSHGQYVPAPSAEASVRGATHVRVGRGMVSVAKLEKNRSKSSARNTESLAPSPTNRFDIDSPSSNPAGQNPGTNKKWYHMSILRPRRASLQPSIPTSPASSRGPQAARSDDDSQSFITAEVYQQDETNSMSPSTSSRRGTLHSDSNPPSISPWHTIPDLPNMVTAPSEASLGSLARDGARTDETDEDGRILLEALVGPPRPPHTRPAPIEEEVEQQTNDFLDSQAQSHNIPLGGPSTSPAFANQHSPVHVVRRLPALPSSAPSQGSASKPPKVIYAQRLDGTQDAFTYVLGTIPTSSRVNARGPPPPYFSQSAQAVPNQAQCQPSIAQDGQFVLGQDAGVLVMPPVAPLSIRQKDMQRPVSAAVQGRESLADFR</sequence>
<feature type="region of interest" description="Disordered" evidence="1">
    <location>
        <begin position="1"/>
        <end position="255"/>
    </location>
</feature>